<reference evidence="2 3" key="1">
    <citation type="submission" date="2024-03" db="EMBL/GenBank/DDBJ databases">
        <title>Novel species of the genus Variovorax.</title>
        <authorList>
            <person name="Liu Q."/>
            <person name="Xin Y.-H."/>
        </authorList>
    </citation>
    <scope>NUCLEOTIDE SEQUENCE [LARGE SCALE GENOMIC DNA]</scope>
    <source>
        <strain evidence="2 3">KACC 18900</strain>
    </source>
</reference>
<dbReference type="RefSeq" id="WP_340348470.1">
    <property type="nucleotide sequence ID" value="NZ_JBBKZT010000046.1"/>
</dbReference>
<organism evidence="2 3">
    <name type="scientific">Variovorax rhizosphaerae</name>
    <dbReference type="NCBI Taxonomy" id="1836200"/>
    <lineage>
        <taxon>Bacteria</taxon>
        <taxon>Pseudomonadati</taxon>
        <taxon>Pseudomonadota</taxon>
        <taxon>Betaproteobacteria</taxon>
        <taxon>Burkholderiales</taxon>
        <taxon>Comamonadaceae</taxon>
        <taxon>Variovorax</taxon>
    </lineage>
</organism>
<gene>
    <name evidence="2" type="ORF">WKW82_38320</name>
</gene>
<accession>A0ABU8WYR0</accession>
<dbReference type="Proteomes" id="UP001385892">
    <property type="component" value="Unassembled WGS sequence"/>
</dbReference>
<dbReference type="PROSITE" id="PS51707">
    <property type="entry name" value="CYTH"/>
    <property type="match status" value="1"/>
</dbReference>
<comment type="caution">
    <text evidence="2">The sequence shown here is derived from an EMBL/GenBank/DDBJ whole genome shotgun (WGS) entry which is preliminary data.</text>
</comment>
<name>A0ABU8WYR0_9BURK</name>
<keyword evidence="3" id="KW-1185">Reference proteome</keyword>
<evidence type="ECO:0000313" key="3">
    <source>
        <dbReference type="Proteomes" id="UP001385892"/>
    </source>
</evidence>
<evidence type="ECO:0000259" key="1">
    <source>
        <dbReference type="PROSITE" id="PS51707"/>
    </source>
</evidence>
<dbReference type="SUPFAM" id="SSF55154">
    <property type="entry name" value="CYTH-like phosphatases"/>
    <property type="match status" value="1"/>
</dbReference>
<sequence>MEVEFKFEVPAKQLKAVEKALRAVDATATRLQAHYFDTADGRLAAKGVALRIRKEGEKWVQTAKAKGGGPLHRLEHNAERECAKVWEAKRGGDLASNC</sequence>
<dbReference type="InterPro" id="IPR033469">
    <property type="entry name" value="CYTH-like_dom_sf"/>
</dbReference>
<evidence type="ECO:0000313" key="2">
    <source>
        <dbReference type="EMBL" id="MEJ8852524.1"/>
    </source>
</evidence>
<proteinExistence type="predicted"/>
<protein>
    <submittedName>
        <fullName evidence="2">CYTH domain-containing protein</fullName>
    </submittedName>
</protein>
<dbReference type="InterPro" id="IPR023577">
    <property type="entry name" value="CYTH_domain"/>
</dbReference>
<dbReference type="EMBL" id="JBBKZT010000046">
    <property type="protein sequence ID" value="MEJ8852524.1"/>
    <property type="molecule type" value="Genomic_DNA"/>
</dbReference>
<dbReference type="Pfam" id="PF01928">
    <property type="entry name" value="CYTH"/>
    <property type="match status" value="1"/>
</dbReference>
<feature type="domain" description="CYTH" evidence="1">
    <location>
        <begin position="1"/>
        <end position="98"/>
    </location>
</feature>
<dbReference type="Gene3D" id="2.40.320.10">
    <property type="entry name" value="Hypothetical Protein Pfu-838710-001"/>
    <property type="match status" value="1"/>
</dbReference>